<evidence type="ECO:0000313" key="2">
    <source>
        <dbReference type="Proteomes" id="UP001444071"/>
    </source>
</evidence>
<keyword evidence="2" id="KW-1185">Reference proteome</keyword>
<gene>
    <name evidence="1" type="ORF">XENORESO_007894</name>
</gene>
<evidence type="ECO:0000313" key="1">
    <source>
        <dbReference type="EMBL" id="MEQ2273712.1"/>
    </source>
</evidence>
<dbReference type="EMBL" id="JAHRIM010072593">
    <property type="protein sequence ID" value="MEQ2273712.1"/>
    <property type="molecule type" value="Genomic_DNA"/>
</dbReference>
<dbReference type="Proteomes" id="UP001444071">
    <property type="component" value="Unassembled WGS sequence"/>
</dbReference>
<comment type="caution">
    <text evidence="1">The sequence shown here is derived from an EMBL/GenBank/DDBJ whole genome shotgun (WGS) entry which is preliminary data.</text>
</comment>
<sequence>NKPSNADRYQKSPIQSKRKYIPATWWMSSLTATESLSQLWCNVKDGMRAMNAAAMATQS</sequence>
<reference evidence="1 2" key="1">
    <citation type="submission" date="2021-06" db="EMBL/GenBank/DDBJ databases">
        <authorList>
            <person name="Palmer J.M."/>
        </authorList>
    </citation>
    <scope>NUCLEOTIDE SEQUENCE [LARGE SCALE GENOMIC DNA]</scope>
    <source>
        <strain evidence="1 2">XR_2019</strain>
        <tissue evidence="1">Muscle</tissue>
    </source>
</reference>
<accession>A0ABV0WZ98</accession>
<organism evidence="1 2">
    <name type="scientific">Xenotaenia resolanae</name>
    <dbReference type="NCBI Taxonomy" id="208358"/>
    <lineage>
        <taxon>Eukaryota</taxon>
        <taxon>Metazoa</taxon>
        <taxon>Chordata</taxon>
        <taxon>Craniata</taxon>
        <taxon>Vertebrata</taxon>
        <taxon>Euteleostomi</taxon>
        <taxon>Actinopterygii</taxon>
        <taxon>Neopterygii</taxon>
        <taxon>Teleostei</taxon>
        <taxon>Neoteleostei</taxon>
        <taxon>Acanthomorphata</taxon>
        <taxon>Ovalentaria</taxon>
        <taxon>Atherinomorphae</taxon>
        <taxon>Cyprinodontiformes</taxon>
        <taxon>Goodeidae</taxon>
        <taxon>Xenotaenia</taxon>
    </lineage>
</organism>
<protein>
    <submittedName>
        <fullName evidence="1">Uncharacterized protein</fullName>
    </submittedName>
</protein>
<name>A0ABV0WZ98_9TELE</name>
<feature type="non-terminal residue" evidence="1">
    <location>
        <position position="1"/>
    </location>
</feature>
<proteinExistence type="predicted"/>